<evidence type="ECO:0000313" key="1">
    <source>
        <dbReference type="EnsemblMetazoa" id="ACOM026147-PA.1"/>
    </source>
</evidence>
<accession>A0A8W7P5Z0</accession>
<dbReference type="Proteomes" id="UP000075882">
    <property type="component" value="Unassembled WGS sequence"/>
</dbReference>
<organism evidence="1">
    <name type="scientific">Anopheles coluzzii</name>
    <name type="common">African malaria mosquito</name>
    <dbReference type="NCBI Taxonomy" id="1518534"/>
    <lineage>
        <taxon>Eukaryota</taxon>
        <taxon>Metazoa</taxon>
        <taxon>Ecdysozoa</taxon>
        <taxon>Arthropoda</taxon>
        <taxon>Hexapoda</taxon>
        <taxon>Insecta</taxon>
        <taxon>Pterygota</taxon>
        <taxon>Neoptera</taxon>
        <taxon>Endopterygota</taxon>
        <taxon>Diptera</taxon>
        <taxon>Nematocera</taxon>
        <taxon>Culicoidea</taxon>
        <taxon>Culicidae</taxon>
        <taxon>Anophelinae</taxon>
        <taxon>Anopheles</taxon>
    </lineage>
</organism>
<sequence>MRSNVSRCDGYTARSSRFPCIRRLLNACPIETLALLQGATSPDGWTREREAVGGVDKKAISFPFAIPVFRRAESGKIAYWIPAMEAHDESRRSLGPEKKSFEWYEMPSTPSTVAVTTQENEAEKS</sequence>
<proteinExistence type="predicted"/>
<name>A0A8W7P5Z0_ANOCL</name>
<dbReference type="EnsemblMetazoa" id="ACOM026147-RA">
    <property type="protein sequence ID" value="ACOM026147-PA.1"/>
    <property type="gene ID" value="ACOM026147"/>
</dbReference>
<reference evidence="1" key="1">
    <citation type="submission" date="2022-08" db="UniProtKB">
        <authorList>
            <consortium name="EnsemblMetazoa"/>
        </authorList>
    </citation>
    <scope>IDENTIFICATION</scope>
</reference>
<protein>
    <submittedName>
        <fullName evidence="1">Uncharacterized protein</fullName>
    </submittedName>
</protein>
<dbReference type="AlphaFoldDB" id="A0A8W7P5Z0"/>